<feature type="region of interest" description="Disordered" evidence="1">
    <location>
        <begin position="123"/>
        <end position="142"/>
    </location>
</feature>
<dbReference type="HOGENOM" id="CLU_038401_0_0_1"/>
<keyword evidence="2" id="KW-1133">Transmembrane helix</keyword>
<feature type="compositionally biased region" description="Low complexity" evidence="1">
    <location>
        <begin position="341"/>
        <end position="350"/>
    </location>
</feature>
<keyword evidence="2" id="KW-0472">Membrane</keyword>
<dbReference type="KEGG" id="trr:M419DRAFT_142370"/>
<feature type="transmembrane region" description="Helical" evidence="2">
    <location>
        <begin position="60"/>
        <end position="82"/>
    </location>
</feature>
<proteinExistence type="predicted"/>
<feature type="region of interest" description="Disordered" evidence="1">
    <location>
        <begin position="228"/>
        <end position="311"/>
    </location>
</feature>
<feature type="compositionally biased region" description="Basic and acidic residues" evidence="1">
    <location>
        <begin position="380"/>
        <end position="396"/>
    </location>
</feature>
<evidence type="ECO:0000313" key="4">
    <source>
        <dbReference type="Proteomes" id="UP000024376"/>
    </source>
</evidence>
<accession>A0A024S359</accession>
<feature type="compositionally biased region" description="Polar residues" evidence="1">
    <location>
        <begin position="238"/>
        <end position="250"/>
    </location>
</feature>
<dbReference type="EMBL" id="KI911156">
    <property type="protein sequence ID" value="ETR99507.1"/>
    <property type="molecule type" value="Genomic_DNA"/>
</dbReference>
<gene>
    <name evidence="3" type="ORF">M419DRAFT_142370</name>
</gene>
<dbReference type="AlphaFoldDB" id="A0A024S359"/>
<evidence type="ECO:0000256" key="2">
    <source>
        <dbReference type="SAM" id="Phobius"/>
    </source>
</evidence>
<feature type="region of interest" description="Disordered" evidence="1">
    <location>
        <begin position="164"/>
        <end position="196"/>
    </location>
</feature>
<sequence>MAPAVAASTGTPTVDFLDTDRFPADGPLVEGARLMARLSKRTVDPSKGVLDPHDINNAGFFFLFALIGVGFVVTGIWFFFYAKNGGIYFNDHDWDDYKSTVLRRKGPNGTLLSGATESTDLGGGSVYKRYDDDDHDDDDDRRTAITDSTYLTGITAGASDIFAREKRKKKREARDAERRKRRGDKGKGAEASSATTAFEGVVDEKAEREAKKLLRSYRHEKAARVGGINKEAEGSEWEGSTNAAESSVGATSELLLHQEPTPTSSPTKTSAPTAAAAATEASSPEKKPAKSGIRKVYSTADRRENREAERLRAEARRLRAADKIAQRDFGYQRAAGAVTNSELSESLLSGSGSGGGSTTLGESSIPEEDSELGTKSYHHPLPELKEQRRREREERRARRSKSGYRRGNTEETDL</sequence>
<dbReference type="Proteomes" id="UP000024376">
    <property type="component" value="Unassembled WGS sequence"/>
</dbReference>
<name>A0A024S359_HYPJR</name>
<reference evidence="4" key="1">
    <citation type="journal article" date="2013" name="Ind. Biotechnol.">
        <title>Comparative genomics analysis of Trichoderma reesei strains.</title>
        <authorList>
            <person name="Koike H."/>
            <person name="Aerts A."/>
            <person name="LaButti K."/>
            <person name="Grigoriev I.V."/>
            <person name="Baker S.E."/>
        </authorList>
    </citation>
    <scope>NUCLEOTIDE SEQUENCE [LARGE SCALE GENOMIC DNA]</scope>
    <source>
        <strain evidence="4">ATCC 56765 / BCRC 32924 / NRRL 11460 / Rut C-30</strain>
    </source>
</reference>
<evidence type="ECO:0008006" key="5">
    <source>
        <dbReference type="Google" id="ProtNLM"/>
    </source>
</evidence>
<organism evidence="3 4">
    <name type="scientific">Hypocrea jecorina (strain ATCC 56765 / BCRC 32924 / NRRL 11460 / Rut C-30)</name>
    <name type="common">Trichoderma reesei</name>
    <dbReference type="NCBI Taxonomy" id="1344414"/>
    <lineage>
        <taxon>Eukaryota</taxon>
        <taxon>Fungi</taxon>
        <taxon>Dikarya</taxon>
        <taxon>Ascomycota</taxon>
        <taxon>Pezizomycotina</taxon>
        <taxon>Sordariomycetes</taxon>
        <taxon>Hypocreomycetidae</taxon>
        <taxon>Hypocreales</taxon>
        <taxon>Hypocreaceae</taxon>
        <taxon>Trichoderma</taxon>
    </lineage>
</organism>
<dbReference type="OrthoDB" id="5393404at2759"/>
<feature type="compositionally biased region" description="Low complexity" evidence="1">
    <location>
        <begin position="259"/>
        <end position="282"/>
    </location>
</feature>
<evidence type="ECO:0000256" key="1">
    <source>
        <dbReference type="SAM" id="MobiDB-lite"/>
    </source>
</evidence>
<keyword evidence="2" id="KW-0812">Transmembrane</keyword>
<feature type="region of interest" description="Disordered" evidence="1">
    <location>
        <begin position="338"/>
        <end position="414"/>
    </location>
</feature>
<protein>
    <recommendedName>
        <fullName evidence="5">Endosomal SPRY domain-containing protein</fullName>
    </recommendedName>
</protein>
<evidence type="ECO:0000313" key="3">
    <source>
        <dbReference type="EMBL" id="ETR99507.1"/>
    </source>
</evidence>
<feature type="compositionally biased region" description="Basic and acidic residues" evidence="1">
    <location>
        <begin position="300"/>
        <end position="311"/>
    </location>
</feature>